<evidence type="ECO:0000259" key="10">
    <source>
        <dbReference type="Pfam" id="PF17767"/>
    </source>
</evidence>
<dbReference type="SUPFAM" id="SSF54675">
    <property type="entry name" value="Nicotinate/Quinolinate PRTase N-terminal domain-like"/>
    <property type="match status" value="1"/>
</dbReference>
<protein>
    <recommendedName>
        <fullName evidence="3 8">Nicotinate phosphoribosyltransferase</fullName>
        <ecNumber evidence="3 8">6.3.4.21</ecNumber>
    </recommendedName>
</protein>
<keyword evidence="6 8" id="KW-0662">Pyridine nucleotide biosynthesis</keyword>
<evidence type="ECO:0000256" key="5">
    <source>
        <dbReference type="ARBA" id="ARBA00022598"/>
    </source>
</evidence>
<dbReference type="GO" id="GO:0005829">
    <property type="term" value="C:cytosol"/>
    <property type="evidence" value="ECO:0007669"/>
    <property type="project" value="TreeGrafter"/>
</dbReference>
<comment type="catalytic activity">
    <reaction evidence="7 8">
        <text>5-phospho-alpha-D-ribose 1-diphosphate + nicotinate + ATP + H2O = nicotinate beta-D-ribonucleotide + ADP + phosphate + diphosphate</text>
        <dbReference type="Rhea" id="RHEA:36163"/>
        <dbReference type="ChEBI" id="CHEBI:15377"/>
        <dbReference type="ChEBI" id="CHEBI:30616"/>
        <dbReference type="ChEBI" id="CHEBI:32544"/>
        <dbReference type="ChEBI" id="CHEBI:33019"/>
        <dbReference type="ChEBI" id="CHEBI:43474"/>
        <dbReference type="ChEBI" id="CHEBI:57502"/>
        <dbReference type="ChEBI" id="CHEBI:58017"/>
        <dbReference type="ChEBI" id="CHEBI:456216"/>
        <dbReference type="EC" id="6.3.4.21"/>
    </reaction>
</comment>
<evidence type="ECO:0000256" key="3">
    <source>
        <dbReference type="ARBA" id="ARBA00013236"/>
    </source>
</evidence>
<feature type="domain" description="Nicotinate phosphoribosyltransferase N-terminal" evidence="10">
    <location>
        <begin position="13"/>
        <end position="135"/>
    </location>
</feature>
<dbReference type="InterPro" id="IPR006406">
    <property type="entry name" value="Nic_PRibTrfase"/>
</dbReference>
<dbReference type="Proteomes" id="UP001140074">
    <property type="component" value="Unassembled WGS sequence"/>
</dbReference>
<proteinExistence type="inferred from homology"/>
<dbReference type="PANTHER" id="PTHR11098:SF1">
    <property type="entry name" value="NICOTINATE PHOSPHORIBOSYLTRANSFERASE"/>
    <property type="match status" value="1"/>
</dbReference>
<dbReference type="Pfam" id="PF04095">
    <property type="entry name" value="NAPRTase"/>
    <property type="match status" value="1"/>
</dbReference>
<dbReference type="EC" id="6.3.4.21" evidence="3 8"/>
<evidence type="ECO:0000256" key="6">
    <source>
        <dbReference type="ARBA" id="ARBA00022642"/>
    </source>
</evidence>
<dbReference type="InterPro" id="IPR040727">
    <property type="entry name" value="NAPRTase_N"/>
</dbReference>
<dbReference type="InterPro" id="IPR007229">
    <property type="entry name" value="Nic_PRibTrfase-Fam"/>
</dbReference>
<evidence type="ECO:0000313" key="11">
    <source>
        <dbReference type="EMBL" id="KAJ2866175.1"/>
    </source>
</evidence>
<comment type="caution">
    <text evidence="11">The sequence shown here is derived from an EMBL/GenBank/DDBJ whole genome shotgun (WGS) entry which is preliminary data.</text>
</comment>
<comment type="function">
    <text evidence="8">Catalyzes the synthesis of beta-nicotinate D-ribonucleotide from nicotinate and 5-phospho-D-ribose 1-phosphate at the expense of ATP.</text>
</comment>
<comment type="similarity">
    <text evidence="2 8">Belongs to the NAPRTase family.</text>
</comment>
<feature type="domain" description="Nicotinate/nicotinamide phosphoribosyltransferase" evidence="9">
    <location>
        <begin position="168"/>
        <end position="402"/>
    </location>
</feature>
<evidence type="ECO:0000259" key="9">
    <source>
        <dbReference type="Pfam" id="PF04095"/>
    </source>
</evidence>
<evidence type="ECO:0000256" key="1">
    <source>
        <dbReference type="ARBA" id="ARBA00004952"/>
    </source>
</evidence>
<keyword evidence="11" id="KW-0808">Transferase</keyword>
<dbReference type="PIRSF" id="PIRSF000484">
    <property type="entry name" value="NAPRT"/>
    <property type="match status" value="1"/>
</dbReference>
<keyword evidence="5 8" id="KW-0436">Ligase</keyword>
<accession>A0A9W8IKD9</accession>
<comment type="pathway">
    <text evidence="1 8">Cofactor biosynthesis; NAD(+) biosynthesis; nicotinate D-ribonucleotide from nicotinate: step 1/1.</text>
</comment>
<dbReference type="HAMAP" id="MF_00570">
    <property type="entry name" value="NAPRTase"/>
    <property type="match status" value="1"/>
</dbReference>
<dbReference type="Pfam" id="PF17767">
    <property type="entry name" value="NAPRTase_N"/>
    <property type="match status" value="1"/>
</dbReference>
<dbReference type="InterPro" id="IPR041525">
    <property type="entry name" value="N/Namide_PRibTrfase"/>
</dbReference>
<dbReference type="AlphaFoldDB" id="A0A9W8IKD9"/>
<dbReference type="EMBL" id="JANBUY010000043">
    <property type="protein sequence ID" value="KAJ2866175.1"/>
    <property type="molecule type" value="Genomic_DNA"/>
</dbReference>
<name>A0A9W8IKD9_9FUNG</name>
<evidence type="ECO:0000313" key="12">
    <source>
        <dbReference type="Proteomes" id="UP001140074"/>
    </source>
</evidence>
<keyword evidence="12" id="KW-1185">Reference proteome</keyword>
<keyword evidence="11" id="KW-0328">Glycosyltransferase</keyword>
<keyword evidence="4" id="KW-0597">Phosphoprotein</keyword>
<comment type="PTM">
    <text evidence="8">Transiently phosphorylated on a His residue during the reaction cycle. Phosphorylation strongly increases the affinity for substrates and increases the rate of nicotinate D-ribonucleotide production. Dephosphorylation regenerates the low-affinity form of the enzyme, leading to product release.</text>
</comment>
<dbReference type="Gene3D" id="3.20.140.10">
    <property type="entry name" value="nicotinate phosphoribosyltransferase"/>
    <property type="match status" value="1"/>
</dbReference>
<evidence type="ECO:0000256" key="4">
    <source>
        <dbReference type="ARBA" id="ARBA00022553"/>
    </source>
</evidence>
<dbReference type="GO" id="GO:0034355">
    <property type="term" value="P:NAD+ biosynthetic process via the salvage pathway"/>
    <property type="evidence" value="ECO:0007669"/>
    <property type="project" value="TreeGrafter"/>
</dbReference>
<evidence type="ECO:0000256" key="7">
    <source>
        <dbReference type="ARBA" id="ARBA00048668"/>
    </source>
</evidence>
<organism evidence="11 12">
    <name type="scientific">Coemansia aciculifera</name>
    <dbReference type="NCBI Taxonomy" id="417176"/>
    <lineage>
        <taxon>Eukaryota</taxon>
        <taxon>Fungi</taxon>
        <taxon>Fungi incertae sedis</taxon>
        <taxon>Zoopagomycota</taxon>
        <taxon>Kickxellomycotina</taxon>
        <taxon>Kickxellomycetes</taxon>
        <taxon>Kickxellales</taxon>
        <taxon>Kickxellaceae</taxon>
        <taxon>Coemansia</taxon>
    </lineage>
</organism>
<reference evidence="11" key="1">
    <citation type="submission" date="2022-07" db="EMBL/GenBank/DDBJ databases">
        <title>Phylogenomic reconstructions and comparative analyses of Kickxellomycotina fungi.</title>
        <authorList>
            <person name="Reynolds N.K."/>
            <person name="Stajich J.E."/>
            <person name="Barry K."/>
            <person name="Grigoriev I.V."/>
            <person name="Crous P."/>
            <person name="Smith M.E."/>
        </authorList>
    </citation>
    <scope>NUCLEOTIDE SEQUENCE</scope>
    <source>
        <strain evidence="11">RSA 476</strain>
    </source>
</reference>
<dbReference type="GO" id="GO:0016757">
    <property type="term" value="F:glycosyltransferase activity"/>
    <property type="evidence" value="ECO:0007669"/>
    <property type="project" value="UniProtKB-KW"/>
</dbReference>
<evidence type="ECO:0000256" key="2">
    <source>
        <dbReference type="ARBA" id="ARBA00010897"/>
    </source>
</evidence>
<gene>
    <name evidence="11" type="primary">NPT1</name>
    <name evidence="11" type="ORF">GGH94_001706</name>
</gene>
<dbReference type="NCBIfam" id="TIGR01514">
    <property type="entry name" value="NAPRTase"/>
    <property type="match status" value="1"/>
</dbReference>
<dbReference type="InterPro" id="IPR036068">
    <property type="entry name" value="Nicotinate_pribotase-like_C"/>
</dbReference>
<dbReference type="PANTHER" id="PTHR11098">
    <property type="entry name" value="NICOTINATE PHOSPHORIBOSYLTRANSFERASE"/>
    <property type="match status" value="1"/>
</dbReference>
<sequence length="409" mass="45943">MAAIEEHAPASILDQDLYKFCMQQAVLEHYPDADAEYRFVNRDPSILFNRESFEWLQERISSMAELRATSDDLEYLRSTCSYFSVDYIAYLSEFKYNPSAEVTCSLDETSGTLSLRVCGNWTRVILYEVPLLAMIAESHYRFVDVDWNYAGQREKIAAKGQRLANTGCKFAEFGTRRRRSFRAQDIIMSELARIKPDGGSGGISGTSNVYLARKYGVQPVGTIGHEWIMGVAALENTYRDADRLALLKWHQTYKGRLAVALTDTFGTRVFFSTFDRDLADMYDSVRHDSGDPLAFAQAVYEHYKGLEIDPSTKTIIFSDSLTPEIAIGIKSRCDSYGIGCSFGIGTNFTNDFSMASDPARGGTALNIVIKLFECGGRPCVKLSDDRTKYTGDVDEVKRAQSELAEFYSI</sequence>
<dbReference type="GO" id="GO:0004516">
    <property type="term" value="F:nicotinate phosphoribosyltransferase activity"/>
    <property type="evidence" value="ECO:0007669"/>
    <property type="project" value="UniProtKB-UniRule"/>
</dbReference>
<dbReference type="NCBIfam" id="NF003704">
    <property type="entry name" value="PRK05321.1"/>
    <property type="match status" value="1"/>
</dbReference>
<evidence type="ECO:0000256" key="8">
    <source>
        <dbReference type="RuleBase" id="RU003838"/>
    </source>
</evidence>
<dbReference type="SUPFAM" id="SSF51690">
    <property type="entry name" value="Nicotinate/Quinolinate PRTase C-terminal domain-like"/>
    <property type="match status" value="1"/>
</dbReference>